<dbReference type="InterPro" id="IPR009057">
    <property type="entry name" value="Homeodomain-like_sf"/>
</dbReference>
<dbReference type="Pfam" id="PF13592">
    <property type="entry name" value="HTH_33"/>
    <property type="match status" value="1"/>
</dbReference>
<evidence type="ECO:0000259" key="1">
    <source>
        <dbReference type="Pfam" id="PF13592"/>
    </source>
</evidence>
<protein>
    <recommendedName>
        <fullName evidence="1">Winged helix-turn helix domain-containing protein</fullName>
    </recommendedName>
</protein>
<name>A0ABP5PVE3_9ACTN</name>
<keyword evidence="3" id="KW-1185">Reference proteome</keyword>
<sequence>MRYRQRGGYTPAEQERRERVRLQVAEWFEAGESTRAIAARLRVHERSVTHWRKAWSEGGGAEALLSKGPVSREKLSAEQWQRLDVELKRGPLAWGYVEDQCWTLGRVKTLIGRLFHIGYTIEGVGKLLHRHGWSVQVPARRAIERDEEAIALWKAEVWPAAKPPRRTWVPTSASKTRPGRD</sequence>
<proteinExistence type="predicted"/>
<feature type="domain" description="Winged helix-turn helix" evidence="1">
    <location>
        <begin position="98"/>
        <end position="156"/>
    </location>
</feature>
<reference evidence="3" key="1">
    <citation type="journal article" date="2019" name="Int. J. Syst. Evol. Microbiol.">
        <title>The Global Catalogue of Microorganisms (GCM) 10K type strain sequencing project: providing services to taxonomists for standard genome sequencing and annotation.</title>
        <authorList>
            <consortium name="The Broad Institute Genomics Platform"/>
            <consortium name="The Broad Institute Genome Sequencing Center for Infectious Disease"/>
            <person name="Wu L."/>
            <person name="Ma J."/>
        </authorList>
    </citation>
    <scope>NUCLEOTIDE SEQUENCE [LARGE SCALE GENOMIC DNA]</scope>
    <source>
        <strain evidence="3">JCM 16114</strain>
    </source>
</reference>
<dbReference type="InterPro" id="IPR025959">
    <property type="entry name" value="Winged_HTH_dom"/>
</dbReference>
<dbReference type="RefSeq" id="WP_344491131.1">
    <property type="nucleotide sequence ID" value="NZ_BAAAQX010000038.1"/>
</dbReference>
<dbReference type="EMBL" id="BAAAQX010000038">
    <property type="protein sequence ID" value="GAA2214146.1"/>
    <property type="molecule type" value="Genomic_DNA"/>
</dbReference>
<comment type="caution">
    <text evidence="2">The sequence shown here is derived from an EMBL/GenBank/DDBJ whole genome shotgun (WGS) entry which is preliminary data.</text>
</comment>
<dbReference type="SUPFAM" id="SSF46689">
    <property type="entry name" value="Homeodomain-like"/>
    <property type="match status" value="1"/>
</dbReference>
<accession>A0ABP5PVE3</accession>
<evidence type="ECO:0000313" key="2">
    <source>
        <dbReference type="EMBL" id="GAA2214146.1"/>
    </source>
</evidence>
<dbReference type="Proteomes" id="UP001499843">
    <property type="component" value="Unassembled WGS sequence"/>
</dbReference>
<dbReference type="Pfam" id="PF13384">
    <property type="entry name" value="HTH_23"/>
    <property type="match status" value="1"/>
</dbReference>
<gene>
    <name evidence="2" type="ORF">GCM10009850_096100</name>
</gene>
<organism evidence="2 3">
    <name type="scientific">Nonomuraea monospora</name>
    <dbReference type="NCBI Taxonomy" id="568818"/>
    <lineage>
        <taxon>Bacteria</taxon>
        <taxon>Bacillati</taxon>
        <taxon>Actinomycetota</taxon>
        <taxon>Actinomycetes</taxon>
        <taxon>Streptosporangiales</taxon>
        <taxon>Streptosporangiaceae</taxon>
        <taxon>Nonomuraea</taxon>
    </lineage>
</organism>
<evidence type="ECO:0000313" key="3">
    <source>
        <dbReference type="Proteomes" id="UP001499843"/>
    </source>
</evidence>